<dbReference type="InterPro" id="IPR050109">
    <property type="entry name" value="HTH-type_TetR-like_transc_reg"/>
</dbReference>
<dbReference type="Pfam" id="PF00440">
    <property type="entry name" value="TetR_N"/>
    <property type="match status" value="1"/>
</dbReference>
<evidence type="ECO:0000256" key="4">
    <source>
        <dbReference type="PROSITE-ProRule" id="PRU00335"/>
    </source>
</evidence>
<evidence type="ECO:0000313" key="7">
    <source>
        <dbReference type="Proteomes" id="UP000655287"/>
    </source>
</evidence>
<dbReference type="PANTHER" id="PTHR30055">
    <property type="entry name" value="HTH-TYPE TRANSCRIPTIONAL REGULATOR RUTR"/>
    <property type="match status" value="1"/>
</dbReference>
<dbReference type="SUPFAM" id="SSF46689">
    <property type="entry name" value="Homeodomain-like"/>
    <property type="match status" value="1"/>
</dbReference>
<sequence length="176" mass="17955">MTIEVVARYGHAGTSLARIAEAAGISKAAVLYHFPTKDAVVQAAYASVLESLTEYVGAAVDARSGAAAVDAYVRSLVAYLRDHPAHTRMIVEGLGGATGSADSADQAGRREAVAGLVGAAKAAGEYRADVEPQITAVIINGAVDAIVSESLADPAFDTARAADELVTMLDRALAGK</sequence>
<proteinExistence type="predicted"/>
<organism evidence="6 7">
    <name type="scientific">Sphaerisporangium rufum</name>
    <dbReference type="NCBI Taxonomy" id="1381558"/>
    <lineage>
        <taxon>Bacteria</taxon>
        <taxon>Bacillati</taxon>
        <taxon>Actinomycetota</taxon>
        <taxon>Actinomycetes</taxon>
        <taxon>Streptosporangiales</taxon>
        <taxon>Streptosporangiaceae</taxon>
        <taxon>Sphaerisporangium</taxon>
    </lineage>
</organism>
<name>A0A919R1D5_9ACTN</name>
<dbReference type="GO" id="GO:0003700">
    <property type="term" value="F:DNA-binding transcription factor activity"/>
    <property type="evidence" value="ECO:0007669"/>
    <property type="project" value="TreeGrafter"/>
</dbReference>
<protein>
    <submittedName>
        <fullName evidence="6">TetR family transcriptional regulator</fullName>
    </submittedName>
</protein>
<keyword evidence="1" id="KW-0805">Transcription regulation</keyword>
<dbReference type="PANTHER" id="PTHR30055:SF234">
    <property type="entry name" value="HTH-TYPE TRANSCRIPTIONAL REGULATOR BETI"/>
    <property type="match status" value="1"/>
</dbReference>
<gene>
    <name evidence="6" type="ORF">Sru01_28210</name>
</gene>
<evidence type="ECO:0000256" key="3">
    <source>
        <dbReference type="ARBA" id="ARBA00023163"/>
    </source>
</evidence>
<feature type="DNA-binding region" description="H-T-H motif" evidence="4">
    <location>
        <begin position="15"/>
        <end position="34"/>
    </location>
</feature>
<keyword evidence="3" id="KW-0804">Transcription</keyword>
<dbReference type="Gene3D" id="1.10.357.10">
    <property type="entry name" value="Tetracycline Repressor, domain 2"/>
    <property type="match status" value="1"/>
</dbReference>
<evidence type="ECO:0000259" key="5">
    <source>
        <dbReference type="PROSITE" id="PS50977"/>
    </source>
</evidence>
<dbReference type="AlphaFoldDB" id="A0A919R1D5"/>
<dbReference type="GO" id="GO:0000976">
    <property type="term" value="F:transcription cis-regulatory region binding"/>
    <property type="evidence" value="ECO:0007669"/>
    <property type="project" value="TreeGrafter"/>
</dbReference>
<reference evidence="6" key="1">
    <citation type="submission" date="2021-01" db="EMBL/GenBank/DDBJ databases">
        <title>Whole genome shotgun sequence of Sphaerisporangium rufum NBRC 109079.</title>
        <authorList>
            <person name="Komaki H."/>
            <person name="Tamura T."/>
        </authorList>
    </citation>
    <scope>NUCLEOTIDE SEQUENCE</scope>
    <source>
        <strain evidence="6">NBRC 109079</strain>
    </source>
</reference>
<dbReference type="PROSITE" id="PS50977">
    <property type="entry name" value="HTH_TETR_2"/>
    <property type="match status" value="1"/>
</dbReference>
<dbReference type="EMBL" id="BOOU01000041">
    <property type="protein sequence ID" value="GII77839.1"/>
    <property type="molecule type" value="Genomic_DNA"/>
</dbReference>
<accession>A0A919R1D5</accession>
<dbReference type="Proteomes" id="UP000655287">
    <property type="component" value="Unassembled WGS sequence"/>
</dbReference>
<evidence type="ECO:0000313" key="6">
    <source>
        <dbReference type="EMBL" id="GII77839.1"/>
    </source>
</evidence>
<dbReference type="Gene3D" id="1.10.10.60">
    <property type="entry name" value="Homeodomain-like"/>
    <property type="match status" value="1"/>
</dbReference>
<dbReference type="InterPro" id="IPR036271">
    <property type="entry name" value="Tet_transcr_reg_TetR-rel_C_sf"/>
</dbReference>
<comment type="caution">
    <text evidence="6">The sequence shown here is derived from an EMBL/GenBank/DDBJ whole genome shotgun (WGS) entry which is preliminary data.</text>
</comment>
<dbReference type="InterPro" id="IPR009057">
    <property type="entry name" value="Homeodomain-like_sf"/>
</dbReference>
<evidence type="ECO:0000256" key="2">
    <source>
        <dbReference type="ARBA" id="ARBA00023125"/>
    </source>
</evidence>
<evidence type="ECO:0000256" key="1">
    <source>
        <dbReference type="ARBA" id="ARBA00023015"/>
    </source>
</evidence>
<feature type="domain" description="HTH tetR-type" evidence="5">
    <location>
        <begin position="1"/>
        <end position="52"/>
    </location>
</feature>
<dbReference type="SUPFAM" id="SSF48498">
    <property type="entry name" value="Tetracyclin repressor-like, C-terminal domain"/>
    <property type="match status" value="1"/>
</dbReference>
<keyword evidence="2 4" id="KW-0238">DNA-binding</keyword>
<dbReference type="InterPro" id="IPR001647">
    <property type="entry name" value="HTH_TetR"/>
</dbReference>
<keyword evidence="7" id="KW-1185">Reference proteome</keyword>